<reference evidence="1 2" key="1">
    <citation type="submission" date="2015-02" db="EMBL/GenBank/DDBJ databases">
        <title>Evolution of B. cereus sensu lato: Distribution, horizontal transfer and duplication of chromosomal virulence genes.</title>
        <authorList>
            <person name="Boehm M.-E."/>
            <person name="Huptas C."/>
            <person name="Krey V.M."/>
            <person name="Scherer S."/>
        </authorList>
    </citation>
    <scope>NUCLEOTIDE SEQUENCE [LARGE SCALE GENOMIC DNA]</scope>
    <source>
        <strain evidence="1 2">#17</strain>
    </source>
</reference>
<proteinExistence type="predicted"/>
<dbReference type="GO" id="GO:0016779">
    <property type="term" value="F:nucleotidyltransferase activity"/>
    <property type="evidence" value="ECO:0007669"/>
    <property type="project" value="UniProtKB-KW"/>
</dbReference>
<sequence>MRNENEMMSLFENIAMNDDRIRLSVLEGSRTNKNIPKDDFQDYDISFFVSDIESYKKDDYWLEIFGDLIFMQKPEDMELFPAELGNWFSYIMYFNDGIKIDLTLIPLNEIDQYLSDADGLVEILIDKDKHINEKIVPNDKKYWIKKPSEREFDDCCNEFWCVSAYIAKGFYRKELFYALDYFNQILRPELLRMMSWEVGIREGFNFSVGKNHKFIGNYLPEEELEKLIKTFSQSGYKESWGSFKLCCDMFRAYSKKVASLLDFNYPDYDEKMTDFIQNNYTKLSQE</sequence>
<dbReference type="Proteomes" id="UP000036243">
    <property type="component" value="Unassembled WGS sequence"/>
</dbReference>
<accession>A0A9X0T664</accession>
<comment type="caution">
    <text evidence="1">The sequence shown here is derived from an EMBL/GenBank/DDBJ whole genome shotgun (WGS) entry which is preliminary data.</text>
</comment>
<dbReference type="PIRSF" id="PIRSF000812">
    <property type="entry name" value="AAD"/>
    <property type="match status" value="1"/>
</dbReference>
<gene>
    <name evidence="1" type="ORF">TQ94_29235</name>
</gene>
<name>A0A9X0T664_BACCE</name>
<evidence type="ECO:0000313" key="2">
    <source>
        <dbReference type="Proteomes" id="UP000036243"/>
    </source>
</evidence>
<dbReference type="Gene3D" id="3.30.460.10">
    <property type="entry name" value="Beta Polymerase, domain 2"/>
    <property type="match status" value="1"/>
</dbReference>
<dbReference type="RefSeq" id="WP_001243408.1">
    <property type="nucleotide sequence ID" value="NZ_AP022908.1"/>
</dbReference>
<dbReference type="Gene3D" id="1.20.120.330">
    <property type="entry name" value="Nucleotidyltransferases domain 2"/>
    <property type="match status" value="1"/>
</dbReference>
<dbReference type="EMBL" id="JYFW01000044">
    <property type="protein sequence ID" value="KMP12946.1"/>
    <property type="molecule type" value="Genomic_DNA"/>
</dbReference>
<dbReference type="InterPro" id="IPR007530">
    <property type="entry name" value="Aminoglycoside_adenylylTfrase"/>
</dbReference>
<dbReference type="SUPFAM" id="SSF81631">
    <property type="entry name" value="PAP/OAS1 substrate-binding domain"/>
    <property type="match status" value="1"/>
</dbReference>
<organism evidence="1 2">
    <name type="scientific">Bacillus cereus</name>
    <dbReference type="NCBI Taxonomy" id="1396"/>
    <lineage>
        <taxon>Bacteria</taxon>
        <taxon>Bacillati</taxon>
        <taxon>Bacillota</taxon>
        <taxon>Bacilli</taxon>
        <taxon>Bacillales</taxon>
        <taxon>Bacillaceae</taxon>
        <taxon>Bacillus</taxon>
        <taxon>Bacillus cereus group</taxon>
    </lineage>
</organism>
<keyword evidence="1" id="KW-0808">Transferase</keyword>
<dbReference type="Pfam" id="PF04439">
    <property type="entry name" value="Adenyl_transf"/>
    <property type="match status" value="1"/>
</dbReference>
<dbReference type="AlphaFoldDB" id="A0A9X0T664"/>
<dbReference type="NCBIfam" id="NF033084">
    <property type="entry name" value="ANT_6"/>
    <property type="match status" value="1"/>
</dbReference>
<keyword evidence="1" id="KW-0548">Nucleotidyltransferase</keyword>
<dbReference type="SUPFAM" id="SSF81301">
    <property type="entry name" value="Nucleotidyltransferase"/>
    <property type="match status" value="1"/>
</dbReference>
<evidence type="ECO:0000313" key="1">
    <source>
        <dbReference type="EMBL" id="KMP12946.1"/>
    </source>
</evidence>
<protein>
    <submittedName>
        <fullName evidence="1">Aminoglycoside adenylyltransferase</fullName>
    </submittedName>
</protein>
<dbReference type="InterPro" id="IPR043519">
    <property type="entry name" value="NT_sf"/>
</dbReference>